<dbReference type="InterPro" id="IPR001205">
    <property type="entry name" value="RNA-dir_pol_C"/>
</dbReference>
<dbReference type="GO" id="GO:0033644">
    <property type="term" value="C:host cell membrane"/>
    <property type="evidence" value="ECO:0007669"/>
    <property type="project" value="UniProtKB-SubCell"/>
</dbReference>
<evidence type="ECO:0000256" key="10">
    <source>
        <dbReference type="ARBA" id="ARBA00022806"/>
    </source>
</evidence>
<keyword evidence="4" id="KW-0167">Capsid protein</keyword>
<evidence type="ECO:0000256" key="3">
    <source>
        <dbReference type="ARBA" id="ARBA00022484"/>
    </source>
</evidence>
<reference evidence="19" key="2">
    <citation type="submission" date="2018-02" db="EMBL/GenBank/DDBJ databases">
        <authorList>
            <person name="Anderson D."/>
            <person name="Durr P."/>
        </authorList>
    </citation>
    <scope>NUCLEOTIDE SEQUENCE</scope>
    <source>
        <strain evidence="19">NT-17</strain>
    </source>
</reference>
<evidence type="ECO:0000256" key="14">
    <source>
        <dbReference type="ARBA" id="ARBA00022953"/>
    </source>
</evidence>
<evidence type="ECO:0000256" key="12">
    <source>
        <dbReference type="ARBA" id="ARBA00022840"/>
    </source>
</evidence>
<evidence type="ECO:0000259" key="16">
    <source>
        <dbReference type="PROSITE" id="PS50507"/>
    </source>
</evidence>
<evidence type="ECO:0000256" key="11">
    <source>
        <dbReference type="ARBA" id="ARBA00022807"/>
    </source>
</evidence>
<evidence type="ECO:0000256" key="13">
    <source>
        <dbReference type="ARBA" id="ARBA00022844"/>
    </source>
</evidence>
<dbReference type="GO" id="GO:0003724">
    <property type="term" value="F:RNA helicase activity"/>
    <property type="evidence" value="ECO:0007669"/>
    <property type="project" value="InterPro"/>
</dbReference>
<reference evidence="19" key="1">
    <citation type="journal article" date="2018" name="J. Gen. Virol.">
        <title>Metagenomic analysis of Varroa-free Australian honey bees (Apis mellifera) shows a diverse Picornavirales virome.</title>
        <authorList>
            <person name="Roberts J.M."/>
            <person name="Anderson D.L."/>
            <person name="Durr P.A."/>
        </authorList>
    </citation>
    <scope>NUCLEOTIDE SEQUENCE</scope>
    <source>
        <strain evidence="19">NT-17</strain>
    </source>
</reference>
<evidence type="ECO:0000256" key="9">
    <source>
        <dbReference type="ARBA" id="ARBA00022801"/>
    </source>
</evidence>
<keyword evidence="12" id="KW-0067">ATP-binding</keyword>
<evidence type="ECO:0000256" key="1">
    <source>
        <dbReference type="ARBA" id="ARBA00004328"/>
    </source>
</evidence>
<evidence type="ECO:0000259" key="17">
    <source>
        <dbReference type="PROSITE" id="PS51218"/>
    </source>
</evidence>
<keyword evidence="9" id="KW-0378">Hydrolase</keyword>
<dbReference type="InterPro" id="IPR043502">
    <property type="entry name" value="DNA/RNA_pol_sf"/>
</dbReference>
<comment type="subcellular location">
    <subcellularLocation>
        <location evidence="1">Virion</location>
    </subcellularLocation>
</comment>
<dbReference type="Pfam" id="PF00910">
    <property type="entry name" value="RNA_helicase"/>
    <property type="match status" value="1"/>
</dbReference>
<protein>
    <recommendedName>
        <fullName evidence="2">Genome polyprotein</fullName>
    </recommendedName>
</protein>
<dbReference type="InterPro" id="IPR007094">
    <property type="entry name" value="RNA-dir_pol_PSvirus"/>
</dbReference>
<dbReference type="GO" id="GO:0019028">
    <property type="term" value="C:viral capsid"/>
    <property type="evidence" value="ECO:0007669"/>
    <property type="project" value="UniProtKB-KW"/>
</dbReference>
<feature type="domain" description="Peptidase C3" evidence="18">
    <location>
        <begin position="2110"/>
        <end position="2324"/>
    </location>
</feature>
<dbReference type="GO" id="GO:0039694">
    <property type="term" value="P:viral RNA genome replication"/>
    <property type="evidence" value="ECO:0007669"/>
    <property type="project" value="InterPro"/>
</dbReference>
<evidence type="ECO:0000256" key="4">
    <source>
        <dbReference type="ARBA" id="ARBA00022561"/>
    </source>
</evidence>
<accession>A0A2U8JQ86</accession>
<dbReference type="Pfam" id="PF00680">
    <property type="entry name" value="RdRP_1"/>
    <property type="match status" value="1"/>
</dbReference>
<name>A0A2U8JQ86_9VIRU</name>
<dbReference type="SUPFAM" id="SSF56672">
    <property type="entry name" value="DNA/RNA polymerases"/>
    <property type="match status" value="1"/>
</dbReference>
<organism evidence="19">
    <name type="scientific">Darwin bee virus 4</name>
    <dbReference type="NCBI Taxonomy" id="2201279"/>
    <lineage>
        <taxon>Viruses</taxon>
        <taxon>Riboviria</taxon>
        <taxon>Orthornavirae</taxon>
        <taxon>Pisuviricota</taxon>
        <taxon>Pisoniviricetes</taxon>
        <taxon>Picornavirales</taxon>
    </lineage>
</organism>
<dbReference type="InterPro" id="IPR014759">
    <property type="entry name" value="Helicase_SF3_ssRNA_vir"/>
</dbReference>
<dbReference type="GO" id="GO:0004197">
    <property type="term" value="F:cysteine-type endopeptidase activity"/>
    <property type="evidence" value="ECO:0007669"/>
    <property type="project" value="InterPro"/>
</dbReference>
<evidence type="ECO:0000256" key="2">
    <source>
        <dbReference type="ARBA" id="ARBA00020107"/>
    </source>
</evidence>
<dbReference type="GO" id="GO:0006351">
    <property type="term" value="P:DNA-templated transcription"/>
    <property type="evidence" value="ECO:0007669"/>
    <property type="project" value="InterPro"/>
</dbReference>
<dbReference type="SUPFAM" id="SSF88633">
    <property type="entry name" value="Positive stranded ssRNA viruses"/>
    <property type="match status" value="3"/>
</dbReference>
<feature type="region of interest" description="Disordered" evidence="15">
    <location>
        <begin position="744"/>
        <end position="765"/>
    </location>
</feature>
<evidence type="ECO:0000313" key="19">
    <source>
        <dbReference type="EMBL" id="AWK77851.1"/>
    </source>
</evidence>
<evidence type="ECO:0000256" key="8">
    <source>
        <dbReference type="ARBA" id="ARBA00022741"/>
    </source>
</evidence>
<keyword evidence="6" id="KW-0808">Transferase</keyword>
<dbReference type="PROSITE" id="PS51874">
    <property type="entry name" value="PCV_3C_PRO"/>
    <property type="match status" value="1"/>
</dbReference>
<dbReference type="InterPro" id="IPR029053">
    <property type="entry name" value="Viral_coat"/>
</dbReference>
<dbReference type="InterPro" id="IPR044067">
    <property type="entry name" value="PCV_3C_PRO"/>
</dbReference>
<dbReference type="SUPFAM" id="SSF50494">
    <property type="entry name" value="Trypsin-like serine proteases"/>
    <property type="match status" value="1"/>
</dbReference>
<feature type="domain" description="RdRp catalytic" evidence="16">
    <location>
        <begin position="2613"/>
        <end position="2748"/>
    </location>
</feature>
<evidence type="ECO:0000256" key="15">
    <source>
        <dbReference type="SAM" id="MobiDB-lite"/>
    </source>
</evidence>
<dbReference type="CDD" id="cd23169">
    <property type="entry name" value="ps-ssRNAv-Picornavirales"/>
    <property type="match status" value="1"/>
</dbReference>
<feature type="region of interest" description="Disordered" evidence="15">
    <location>
        <begin position="158"/>
        <end position="177"/>
    </location>
</feature>
<dbReference type="CDD" id="cd00205">
    <property type="entry name" value="rhv_like"/>
    <property type="match status" value="2"/>
</dbReference>
<proteinExistence type="predicted"/>
<dbReference type="InterPro" id="IPR000605">
    <property type="entry name" value="Helicase_SF3_ssDNA/RNA_vir"/>
</dbReference>
<keyword evidence="10" id="KW-0347">Helicase</keyword>
<dbReference type="PROSITE" id="PS50507">
    <property type="entry name" value="RDRP_SSRNA_POS"/>
    <property type="match status" value="1"/>
</dbReference>
<keyword evidence="7" id="KW-0548">Nucleotidyltransferase</keyword>
<dbReference type="EMBL" id="MG995699">
    <property type="protein sequence ID" value="AWK77851.1"/>
    <property type="molecule type" value="Genomic_RNA"/>
</dbReference>
<keyword evidence="13" id="KW-0946">Virion</keyword>
<dbReference type="GO" id="GO:0003968">
    <property type="term" value="F:RNA-directed RNA polymerase activity"/>
    <property type="evidence" value="ECO:0007669"/>
    <property type="project" value="UniProtKB-KW"/>
</dbReference>
<dbReference type="GO" id="GO:0003723">
    <property type="term" value="F:RNA binding"/>
    <property type="evidence" value="ECO:0007669"/>
    <property type="project" value="InterPro"/>
</dbReference>
<dbReference type="InterPro" id="IPR043504">
    <property type="entry name" value="Peptidase_S1_PA_chymotrypsin"/>
</dbReference>
<dbReference type="GO" id="GO:0006508">
    <property type="term" value="P:proteolysis"/>
    <property type="evidence" value="ECO:0007669"/>
    <property type="project" value="UniProtKB-KW"/>
</dbReference>
<dbReference type="InterPro" id="IPR033703">
    <property type="entry name" value="Rhv-like"/>
</dbReference>
<evidence type="ECO:0000256" key="7">
    <source>
        <dbReference type="ARBA" id="ARBA00022695"/>
    </source>
</evidence>
<dbReference type="InterPro" id="IPR009003">
    <property type="entry name" value="Peptidase_S1_PA"/>
</dbReference>
<dbReference type="Gene3D" id="2.40.10.10">
    <property type="entry name" value="Trypsin-like serine proteases"/>
    <property type="match status" value="1"/>
</dbReference>
<evidence type="ECO:0000259" key="18">
    <source>
        <dbReference type="PROSITE" id="PS51874"/>
    </source>
</evidence>
<dbReference type="InterPro" id="IPR043128">
    <property type="entry name" value="Rev_trsase/Diguanyl_cyclase"/>
</dbReference>
<dbReference type="GO" id="GO:0005524">
    <property type="term" value="F:ATP binding"/>
    <property type="evidence" value="ECO:0007669"/>
    <property type="project" value="UniProtKB-KW"/>
</dbReference>
<dbReference type="PROSITE" id="PS51218">
    <property type="entry name" value="SF3_HELICASE_2"/>
    <property type="match status" value="1"/>
</dbReference>
<keyword evidence="3" id="KW-0696">RNA-directed RNA polymerase</keyword>
<keyword evidence="11" id="KW-0788">Thiol protease</keyword>
<sequence length="2880" mass="322823">MFAEIEQQYYNVLNQSGVRKSVNFGGDGSGGNISKQKGEKTVYSSRDAIAISGSKRLGDLLASNDQEYSKVSSYTDLFNSWLSGMFPIRNITKTDMFIDECGRRGWTVRRTIVFATTDGTVVFDNENHSFSMKFSLNATAKFILDKFLVAKVQSDETPSKESIQGDATQKSDKENNTIVTRDQQQTVSSVSGGFTADVARVSSSEPTHRFPMLVSRWMPIDVLHIKTTSKRGDYIASYYLPETFLSEQAKCAPNTIPFETFVYGQYDISMKFVVNANKFHCGKVIVSVKFDSYQADDINNGFQAALSRPHIILDLSANNEGTIDVPFRYHRAFVRNQTHATATVGIRPGKYASVYVQILSPLLSGPGGANDMDIRPYYMYKRAEFAGMSYKVPLTQMDVVSELAKALPTRGLKEMIVGVEKSLDQLGKSLNQDKPTQNAATIVIPRPRLCFPHGKGLSDAVAMRMNPTALTSFGAIKGFPDDPKTTLDIARIWGLRSTFSWSNSKAEGTELFNAVIDPTCRKYGEDYDGQPTPLEYAASIYNFWSGPIELRFDFVSNSFHTGAVLISAEFNRTSTDTDECQSYSTYTKTFHLGDQKSVSFVVPYIYDTVMRRSTTLPYCPIIDTGVDTSDDIKKTAIGVRAESKMRVKVRVINALRPVASAPQEIEVLVFMRAGKNFVLHGLTQCSFWDSRDIVPLDSFPSDNYLPVKPKTKRDTTSQNTMTEKEKLVMQHRYLPSSVANKWNEQRTYPRTQMDTGEKENEDPTDNFSDGISSFGVQNNDSQVGIKDILRRPVLLFDSVTIDGTSTGFFIPLMPPSRMMQYDRAKKQSTKFQHLVGVTPQAALMNLFRFWRGSMRYTILIHDGSAAPVYITHVPHSGIRKFDIMKVNETVDLKAPIYGCGLTTEVMIPVVNPSICVEAPFDTENNWCLTFDEDALRNYSWRDKSDVVSGHLVISSRASVTISVWWSAGDDFEVANFYGIPATVSNHWKYEFSDEHARVQMDEVVDETGGATIRFPRQSGFRVNNVATSVGMLYNGIKKVATPERVVNTALCMIPGLGSAYATATVLDSVGAGVNKALDTTQGVARNVNAKIEELSAKMGHSMDYITQIVQESVNTALGTMQNAATYASYCYDVILDILIAWVDKSWTAIGVGIVRFITKIVGVKMVAGLMDMALQLGLAIGEYMRPQHARTQAPPERAATVTGILAGIIGTVMGVRLSPSYGCTYWQSMLLRMTESRGISYLMVMLKFVEATFATIRDMVMHALGYVSPEHTALKMLSGSSSILDTFITEAQLMTTEANSALVQDPVFRYRFWSVVMQAYQIQKLLATVPTANASPILSRLCSDLIKVSNEKFVDISASPVRYEPIVICIEGAAGIGKSELTEYLVTHLLKGINLQRPHSGATYFRMPGARFWSGYRDQPVVVYDDWVNLTDPTLLAQHVSELYQLKSTATFIPEMAHLEEKKIRGNPLIVILLCNEAFPHNALSSLAHTPEAIYRRRDILLRANLKEEFVGQPLRDMGENAQVSFDHLEFAKYQNPTDRKSLGKKKVNFEETRKFLVEKVQKWHAQEQIKVKRRLNNIRAGMCETPVNSINLEDPFQLYYSVSTNLAMSTDQPTNGFLPSEILAAEVRRIANALENHQREDITIVVPPEPRDPFVPEVQGDFFRPGALKAITLGILTSRMSIYNILNASSKLLTKALDYLLSKHAPLKECSVCGEEGEMEWYCVDGEQMQGFEQATHYVCAACVRASYAAGAPITTCPVCRSDKFERWRVQERLLAMSLLARTAAKCLLTTEQIVSYAMRLFAYDSQNGISYALSSVLRLGAALTSTITTDTSYREAYNSFALGTYVDMGEAIVRSEIPMSELVDRFAEFQLDPFAEGEEEEVDPEPSTSTTVVDALKCTISVRRLEFLSKEVRTSEHPCLHQLLIDNVHAARYAEGKFIVPCDGRTLYISEYPCSAECSFTDQLVVGRFYKSLLENHSHVFDGAVIGYINCHEGKEFHRNKIPFVLRPDWMKDCPALNEEVQVLTAVSWWEKLSDQWANYKYMILTIGGVITAIGGVMALHKVFSGAPRAMAEYIGSGDEATRNLRRTTRTLQRVRTNRPHFQEVQEQPELDTVVKQYIARNYLTIALYKEKGRVLMTACGIYGHKALLPRHYVKAIRKAAEAGIKITVGPALLQHEWKEYTFDKADFITSDTTDLSLWTLPASFGMFKDIRKFMATDEDLQRPITTDGCILLAPTRVNPVLKEQSVEILGLQNSQSVEDNDGEFFEAHDVICYTYSQPGACGSLVMLSRTQRPIVAMHFAGLGPHGTSGEGFGVILTKETLGEIGQVTHAVTQLEDWGGPSLEDAKILFEDTNVHYIGAVPKEQIPFAPKKSKIRPSAIQGVNGLQPLTEPCILDKTDKRYEHEDTPLVAGCKKHGQLTRDFKTTQIERAAQGLWDGWISKMKPLILDPARLTPEQAASGLIGVEYYDPMVLNTSAGFPYVTTEKKAKSDYITFITNEQKQPIGAVIDDTILNELRRKEELRKQGIQPITPFIDTLKDERKKKEKVKKYGATRVFCNPPIDYVIAMRQNYLHFTSSFMKNRMNLMHAVGINLTGTEWTLLANKLIDKSFNNISTIDYSNFGPGFNAHVASYAMELMVRWTMENVGEVNESELRTLLHECLNSVHLCHNTLYQQKCGSPSGAPITVVINTLVNLLYIMIAWESLTAEKRKEDGMTFAWEEFRKSVAIFCYGDDLIMSVVDKYKEIFNTITITKFFAEYGIVATDASKSEHQVANTPITQATFLKHSFRKHERHSHLWQSSLDWTSINDTTQWIWECADVKLATRENCEAALLQAHGHGKRKFENFKAQINGALIKKNIQPLTLGWEEVDNKFYPELNY</sequence>
<feature type="domain" description="SF3 helicase" evidence="17">
    <location>
        <begin position="1344"/>
        <end position="1517"/>
    </location>
</feature>
<dbReference type="Gene3D" id="3.30.70.270">
    <property type="match status" value="1"/>
</dbReference>
<dbReference type="Gene3D" id="2.60.120.20">
    <property type="match status" value="3"/>
</dbReference>
<keyword evidence="8" id="KW-0547">Nucleotide-binding</keyword>
<evidence type="ECO:0000256" key="6">
    <source>
        <dbReference type="ARBA" id="ARBA00022679"/>
    </source>
</evidence>
<keyword evidence="14" id="KW-0693">Viral RNA replication</keyword>
<keyword evidence="5" id="KW-0645">Protease</keyword>
<feature type="compositionally biased region" description="Polar residues" evidence="15">
    <location>
        <begin position="744"/>
        <end position="754"/>
    </location>
</feature>
<evidence type="ECO:0000256" key="5">
    <source>
        <dbReference type="ARBA" id="ARBA00022670"/>
    </source>
</evidence>